<evidence type="ECO:0000313" key="1">
    <source>
        <dbReference type="EMBL" id="MEU0156718.1"/>
    </source>
</evidence>
<comment type="caution">
    <text evidence="1">The sequence shown here is derived from an EMBL/GenBank/DDBJ whole genome shotgun (WGS) entry which is preliminary data.</text>
</comment>
<keyword evidence="2" id="KW-1185">Reference proteome</keyword>
<dbReference type="Proteomes" id="UP001550348">
    <property type="component" value="Unassembled WGS sequence"/>
</dbReference>
<sequence>MTNRWGMAVPLAGVTFAGHATVYAALNQAGFTAPLGLRPE</sequence>
<evidence type="ECO:0000313" key="2">
    <source>
        <dbReference type="Proteomes" id="UP001550348"/>
    </source>
</evidence>
<gene>
    <name evidence="1" type="ORF">ABZ071_33580</name>
</gene>
<reference evidence="1 2" key="1">
    <citation type="submission" date="2024-06" db="EMBL/GenBank/DDBJ databases">
        <title>The Natural Products Discovery Center: Release of the First 8490 Sequenced Strains for Exploring Actinobacteria Biosynthetic Diversity.</title>
        <authorList>
            <person name="Kalkreuter E."/>
            <person name="Kautsar S.A."/>
            <person name="Yang D."/>
            <person name="Bader C.D."/>
            <person name="Teijaro C.N."/>
            <person name="Fluegel L."/>
            <person name="Davis C.M."/>
            <person name="Simpson J.R."/>
            <person name="Lauterbach L."/>
            <person name="Steele A.D."/>
            <person name="Gui C."/>
            <person name="Meng S."/>
            <person name="Li G."/>
            <person name="Viehrig K."/>
            <person name="Ye F."/>
            <person name="Su P."/>
            <person name="Kiefer A.F."/>
            <person name="Nichols A."/>
            <person name="Cepeda A.J."/>
            <person name="Yan W."/>
            <person name="Fan B."/>
            <person name="Jiang Y."/>
            <person name="Adhikari A."/>
            <person name="Zheng C.-J."/>
            <person name="Schuster L."/>
            <person name="Cowan T.M."/>
            <person name="Smanski M.J."/>
            <person name="Chevrette M.G."/>
            <person name="De Carvalho L.P.S."/>
            <person name="Shen B."/>
        </authorList>
    </citation>
    <scope>NUCLEOTIDE SEQUENCE [LARGE SCALE GENOMIC DNA]</scope>
    <source>
        <strain evidence="1 2">NPDC006286</strain>
    </source>
</reference>
<organism evidence="1 2">
    <name type="scientific">Micromonospora fulviviridis</name>
    <dbReference type="NCBI Taxonomy" id="47860"/>
    <lineage>
        <taxon>Bacteria</taxon>
        <taxon>Bacillati</taxon>
        <taxon>Actinomycetota</taxon>
        <taxon>Actinomycetes</taxon>
        <taxon>Micromonosporales</taxon>
        <taxon>Micromonosporaceae</taxon>
        <taxon>Micromonospora</taxon>
    </lineage>
</organism>
<dbReference type="RefSeq" id="WP_355668209.1">
    <property type="nucleotide sequence ID" value="NZ_JBEXRX010000222.1"/>
</dbReference>
<proteinExistence type="predicted"/>
<dbReference type="EMBL" id="JBEXRX010000222">
    <property type="protein sequence ID" value="MEU0156718.1"/>
    <property type="molecule type" value="Genomic_DNA"/>
</dbReference>
<name>A0ABV2VVB2_9ACTN</name>
<accession>A0ABV2VVB2</accession>
<protein>
    <submittedName>
        <fullName evidence="1">Uncharacterized protein</fullName>
    </submittedName>
</protein>